<keyword evidence="2" id="KW-0732">Signal</keyword>
<feature type="transmembrane region" description="Helical" evidence="1">
    <location>
        <begin position="110"/>
        <end position="131"/>
    </location>
</feature>
<dbReference type="EMBL" id="ASAD01000010">
    <property type="protein sequence ID" value="EON92919.1"/>
    <property type="molecule type" value="Genomic_DNA"/>
</dbReference>
<feature type="transmembrane region" description="Helical" evidence="1">
    <location>
        <begin position="343"/>
        <end position="363"/>
    </location>
</feature>
<feature type="signal peptide" evidence="2">
    <location>
        <begin position="1"/>
        <end position="20"/>
    </location>
</feature>
<dbReference type="PATRIC" id="fig|1318628.3.peg.1842"/>
<evidence type="ECO:0000313" key="4">
    <source>
        <dbReference type="Proteomes" id="UP000016540"/>
    </source>
</evidence>
<feature type="transmembrane region" description="Helical" evidence="1">
    <location>
        <begin position="36"/>
        <end position="55"/>
    </location>
</feature>
<keyword evidence="1" id="KW-0472">Membrane</keyword>
<feature type="transmembrane region" description="Helical" evidence="1">
    <location>
        <begin position="311"/>
        <end position="331"/>
    </location>
</feature>
<comment type="caution">
    <text evidence="3">The sequence shown here is derived from an EMBL/GenBank/DDBJ whole genome shotgun (WGS) entry which is preliminary data.</text>
</comment>
<keyword evidence="1" id="KW-0812">Transmembrane</keyword>
<dbReference type="AlphaFoldDB" id="R8B313"/>
<sequence length="472" mass="50747">MTRWPVALAITVLATSQAQAHAFGARYDLPLPLSLYLAAAGMAVAASFLGALFFLRTGRARPRHLDIPLPAKAGHAFSAMLGTAGLIVLAVLLGSAFFGPQEAMRNFATVWVWVIWWVGFVLFSALVIGLWPQIDPFRRLAAFSALATSRPWHDSAANLPSAAGLLAPAGLLAIGWIELASDGPEDPHVVGLLVTVYLLVALFGGLAFGEQWFRVADPLSRIFAVLGRVAPLAVISPTTVRVRPPGEGLLTRAAPVCGEVTLATGLIGIVLFDGLSETPVWGAVLDYVSNSQSLRPSLLWLRDQGADLIQVIRTIGLLVTIAGFYGAYWVLMMVMKALVGDMFRIGHLARAFAGTLLPIAVAYHLSHYVSYLLIAGQLIFPAASDPFGLGWDLFGTRNWSIDISVIGTRHIWWIAFTALIVGHALSVLVAHRLALELFKDARRAALSQVPMTIAMVGLTVLSLWILSQPITE</sequence>
<feature type="transmembrane region" description="Helical" evidence="1">
    <location>
        <begin position="159"/>
        <end position="177"/>
    </location>
</feature>
<accession>R8B313</accession>
<keyword evidence="4" id="KW-1185">Reference proteome</keyword>
<dbReference type="OrthoDB" id="8168962at2"/>
<name>R8B313_9GAMM</name>
<feature type="transmembrane region" description="Helical" evidence="1">
    <location>
        <begin position="189"/>
        <end position="209"/>
    </location>
</feature>
<proteinExistence type="predicted"/>
<dbReference type="STRING" id="1318628.MARLIPOL_09199"/>
<reference evidence="3 4" key="1">
    <citation type="journal article" date="2013" name="Genome Announc.">
        <title>Draft Genome Sequence of the Moderately Halophilic Bacterium Marinobacter lipolyticus Strain SM19.</title>
        <authorList>
            <person name="Papke R.T."/>
            <person name="de la Haba R.R."/>
            <person name="Infante-Dominguez C."/>
            <person name="Perez D."/>
            <person name="Sanchez-Porro C."/>
            <person name="Lapierre P."/>
            <person name="Ventosa A."/>
        </authorList>
    </citation>
    <scope>NUCLEOTIDE SEQUENCE [LARGE SCALE GENOMIC DNA]</scope>
    <source>
        <strain evidence="3 4">SM19</strain>
    </source>
</reference>
<evidence type="ECO:0008006" key="5">
    <source>
        <dbReference type="Google" id="ProtNLM"/>
    </source>
</evidence>
<gene>
    <name evidence="3" type="ORF">MARLIPOL_09199</name>
</gene>
<evidence type="ECO:0000313" key="3">
    <source>
        <dbReference type="EMBL" id="EON92919.1"/>
    </source>
</evidence>
<protein>
    <recommendedName>
        <fullName evidence="5">Fenitrothion hydrolase</fullName>
    </recommendedName>
</protein>
<dbReference type="Proteomes" id="UP000016540">
    <property type="component" value="Unassembled WGS sequence"/>
</dbReference>
<dbReference type="eggNOG" id="COG0348">
    <property type="taxonomic scope" value="Bacteria"/>
</dbReference>
<organism evidence="3 4">
    <name type="scientific">Marinobacter lipolyticus SM19</name>
    <dbReference type="NCBI Taxonomy" id="1318628"/>
    <lineage>
        <taxon>Bacteria</taxon>
        <taxon>Pseudomonadati</taxon>
        <taxon>Pseudomonadota</taxon>
        <taxon>Gammaproteobacteria</taxon>
        <taxon>Pseudomonadales</taxon>
        <taxon>Marinobacteraceae</taxon>
        <taxon>Marinobacter</taxon>
    </lineage>
</organism>
<dbReference type="RefSeq" id="WP_012137844.1">
    <property type="nucleotide sequence ID" value="NZ_KE007317.1"/>
</dbReference>
<feature type="chain" id="PRO_5004451703" description="Fenitrothion hydrolase" evidence="2">
    <location>
        <begin position="21"/>
        <end position="472"/>
    </location>
</feature>
<feature type="transmembrane region" description="Helical" evidence="1">
    <location>
        <begin position="445"/>
        <end position="466"/>
    </location>
</feature>
<evidence type="ECO:0000256" key="1">
    <source>
        <dbReference type="SAM" id="Phobius"/>
    </source>
</evidence>
<feature type="transmembrane region" description="Helical" evidence="1">
    <location>
        <begin position="411"/>
        <end position="433"/>
    </location>
</feature>
<dbReference type="HOGENOM" id="CLU_030480_1_0_6"/>
<keyword evidence="1" id="KW-1133">Transmembrane helix</keyword>
<feature type="transmembrane region" description="Helical" evidence="1">
    <location>
        <begin position="76"/>
        <end position="98"/>
    </location>
</feature>
<evidence type="ECO:0000256" key="2">
    <source>
        <dbReference type="SAM" id="SignalP"/>
    </source>
</evidence>
<feature type="transmembrane region" description="Helical" evidence="1">
    <location>
        <begin position="370"/>
        <end position="391"/>
    </location>
</feature>